<sequence>MKSLVFVAAFLAILILVPTAISARHIDGARSHHDGHNPTRPRTRDGMMVKPDSNREGRPIKPRKPDTLQIAGSSLPDCSHACGSCTPCRLVMAHWHIGWLESKRTTANNGGLESQPGHFGNPLEPVSSRVSSSDAPPLLPRPAPLPCLSNPPPRGPSQDLINPNFSLGIRSKKGRKNPTSGLVAPDEIKASTMYPFLLISAQGKTPPPSFALPGITALIFKNSNLILNCRRRFGSSKLQDMSFMALYLF</sequence>
<organism evidence="3 4">
    <name type="scientific">Tetracentron sinense</name>
    <name type="common">Spur-leaf</name>
    <dbReference type="NCBI Taxonomy" id="13715"/>
    <lineage>
        <taxon>Eukaryota</taxon>
        <taxon>Viridiplantae</taxon>
        <taxon>Streptophyta</taxon>
        <taxon>Embryophyta</taxon>
        <taxon>Tracheophyta</taxon>
        <taxon>Spermatophyta</taxon>
        <taxon>Magnoliopsida</taxon>
        <taxon>Trochodendrales</taxon>
        <taxon>Trochodendraceae</taxon>
        <taxon>Tetracentron</taxon>
    </lineage>
</organism>
<comment type="caution">
    <text evidence="3">The sequence shown here is derived from an EMBL/GenBank/DDBJ whole genome shotgun (WGS) entry which is preliminary data.</text>
</comment>
<keyword evidence="2" id="KW-0732">Signal</keyword>
<feature type="chain" id="PRO_5036452487" description="Epidermal patterning factor-like protein" evidence="2">
    <location>
        <begin position="24"/>
        <end position="249"/>
    </location>
</feature>
<reference evidence="3 4" key="1">
    <citation type="submission" date="2020-04" db="EMBL/GenBank/DDBJ databases">
        <title>Plant Genome Project.</title>
        <authorList>
            <person name="Zhang R.-G."/>
        </authorList>
    </citation>
    <scope>NUCLEOTIDE SEQUENCE [LARGE SCALE GENOMIC DNA]</scope>
    <source>
        <strain evidence="3">YNK0</strain>
        <tissue evidence="3">Leaf</tissue>
    </source>
</reference>
<dbReference type="AlphaFoldDB" id="A0A834ZPC8"/>
<feature type="region of interest" description="Disordered" evidence="1">
    <location>
        <begin position="28"/>
        <end position="65"/>
    </location>
</feature>
<dbReference type="Proteomes" id="UP000655225">
    <property type="component" value="Unassembled WGS sequence"/>
</dbReference>
<gene>
    <name evidence="3" type="ORF">HHK36_005389</name>
</gene>
<feature type="region of interest" description="Disordered" evidence="1">
    <location>
        <begin position="107"/>
        <end position="183"/>
    </location>
</feature>
<evidence type="ECO:0000313" key="3">
    <source>
        <dbReference type="EMBL" id="KAF8409315.1"/>
    </source>
</evidence>
<feature type="compositionally biased region" description="Pro residues" evidence="1">
    <location>
        <begin position="137"/>
        <end position="155"/>
    </location>
</feature>
<dbReference type="Pfam" id="PF17181">
    <property type="entry name" value="EPF"/>
    <property type="match status" value="1"/>
</dbReference>
<evidence type="ECO:0000256" key="1">
    <source>
        <dbReference type="SAM" id="MobiDB-lite"/>
    </source>
</evidence>
<name>A0A834ZPC8_TETSI</name>
<protein>
    <recommendedName>
        <fullName evidence="5">Epidermal patterning factor-like protein</fullName>
    </recommendedName>
</protein>
<keyword evidence="4" id="KW-1185">Reference proteome</keyword>
<proteinExistence type="predicted"/>
<evidence type="ECO:0000313" key="4">
    <source>
        <dbReference type="Proteomes" id="UP000655225"/>
    </source>
</evidence>
<evidence type="ECO:0000256" key="2">
    <source>
        <dbReference type="SAM" id="SignalP"/>
    </source>
</evidence>
<evidence type="ECO:0008006" key="5">
    <source>
        <dbReference type="Google" id="ProtNLM"/>
    </source>
</evidence>
<dbReference type="EMBL" id="JABCRI010000003">
    <property type="protein sequence ID" value="KAF8409315.1"/>
    <property type="molecule type" value="Genomic_DNA"/>
</dbReference>
<accession>A0A834ZPC8</accession>
<feature type="signal peptide" evidence="2">
    <location>
        <begin position="1"/>
        <end position="23"/>
    </location>
</feature>